<feature type="chain" id="PRO_5016432790" evidence="2">
    <location>
        <begin position="25"/>
        <end position="86"/>
    </location>
</feature>
<protein>
    <submittedName>
        <fullName evidence="3">Uncharacterized protein</fullName>
    </submittedName>
</protein>
<evidence type="ECO:0000313" key="3">
    <source>
        <dbReference type="EMBL" id="KZV27263.1"/>
    </source>
</evidence>
<reference evidence="3 4" key="1">
    <citation type="journal article" date="2015" name="Proc. Natl. Acad. Sci. U.S.A.">
        <title>The resurrection genome of Boea hygrometrica: A blueprint for survival of dehydration.</title>
        <authorList>
            <person name="Xiao L."/>
            <person name="Yang G."/>
            <person name="Zhang L."/>
            <person name="Yang X."/>
            <person name="Zhao S."/>
            <person name="Ji Z."/>
            <person name="Zhou Q."/>
            <person name="Hu M."/>
            <person name="Wang Y."/>
            <person name="Chen M."/>
            <person name="Xu Y."/>
            <person name="Jin H."/>
            <person name="Xiao X."/>
            <person name="Hu G."/>
            <person name="Bao F."/>
            <person name="Hu Y."/>
            <person name="Wan P."/>
            <person name="Li L."/>
            <person name="Deng X."/>
            <person name="Kuang T."/>
            <person name="Xiang C."/>
            <person name="Zhu J.K."/>
            <person name="Oliver M.J."/>
            <person name="He Y."/>
        </authorList>
    </citation>
    <scope>NUCLEOTIDE SEQUENCE [LARGE SCALE GENOMIC DNA]</scope>
    <source>
        <strain evidence="4">cv. XS01</strain>
    </source>
</reference>
<dbReference type="AlphaFoldDB" id="A0A2Z7B0K5"/>
<evidence type="ECO:0000256" key="2">
    <source>
        <dbReference type="SAM" id="SignalP"/>
    </source>
</evidence>
<feature type="region of interest" description="Disordered" evidence="1">
    <location>
        <begin position="58"/>
        <end position="86"/>
    </location>
</feature>
<dbReference type="Proteomes" id="UP000250235">
    <property type="component" value="Unassembled WGS sequence"/>
</dbReference>
<keyword evidence="2" id="KW-0732">Signal</keyword>
<organism evidence="3 4">
    <name type="scientific">Dorcoceras hygrometricum</name>
    <dbReference type="NCBI Taxonomy" id="472368"/>
    <lineage>
        <taxon>Eukaryota</taxon>
        <taxon>Viridiplantae</taxon>
        <taxon>Streptophyta</taxon>
        <taxon>Embryophyta</taxon>
        <taxon>Tracheophyta</taxon>
        <taxon>Spermatophyta</taxon>
        <taxon>Magnoliopsida</taxon>
        <taxon>eudicotyledons</taxon>
        <taxon>Gunneridae</taxon>
        <taxon>Pentapetalae</taxon>
        <taxon>asterids</taxon>
        <taxon>lamiids</taxon>
        <taxon>Lamiales</taxon>
        <taxon>Gesneriaceae</taxon>
        <taxon>Didymocarpoideae</taxon>
        <taxon>Trichosporeae</taxon>
        <taxon>Loxocarpinae</taxon>
        <taxon>Dorcoceras</taxon>
    </lineage>
</organism>
<evidence type="ECO:0000256" key="1">
    <source>
        <dbReference type="SAM" id="MobiDB-lite"/>
    </source>
</evidence>
<evidence type="ECO:0000313" key="4">
    <source>
        <dbReference type="Proteomes" id="UP000250235"/>
    </source>
</evidence>
<proteinExistence type="predicted"/>
<dbReference type="EMBL" id="KV010646">
    <property type="protein sequence ID" value="KZV27263.1"/>
    <property type="molecule type" value="Genomic_DNA"/>
</dbReference>
<name>A0A2Z7B0K5_9LAMI</name>
<keyword evidence="4" id="KW-1185">Reference proteome</keyword>
<sequence>MCHMSLKLFLCFILLSSTAGRSEARIITRKSTIVSQSFRAMFQRKMVLDKYHDIDGGDNVSSLHKPSRASPGGPDPQHHFINVPMH</sequence>
<feature type="signal peptide" evidence="2">
    <location>
        <begin position="1"/>
        <end position="24"/>
    </location>
</feature>
<accession>A0A2Z7B0K5</accession>
<gene>
    <name evidence="3" type="ORF">F511_04716</name>
</gene>